<evidence type="ECO:0000313" key="11">
    <source>
        <dbReference type="EMBL" id="RUO44263.1"/>
    </source>
</evidence>
<feature type="transmembrane region" description="Helical" evidence="8">
    <location>
        <begin position="80"/>
        <end position="100"/>
    </location>
</feature>
<keyword evidence="5 8" id="KW-1133">Transmembrane helix</keyword>
<feature type="domain" description="RCK N-terminal" evidence="10">
    <location>
        <begin position="179"/>
        <end position="235"/>
    </location>
</feature>
<dbReference type="GO" id="GO:0006813">
    <property type="term" value="P:potassium ion transport"/>
    <property type="evidence" value="ECO:0007669"/>
    <property type="project" value="InterPro"/>
</dbReference>
<evidence type="ECO:0000259" key="9">
    <source>
        <dbReference type="Pfam" id="PF06241"/>
    </source>
</evidence>
<sequence>MFKLRFVDRLKYIMERTLDGGPFGQLLLVVVIVILVAVGGGLAMYLLTPADVMSEEVWWSFLRLTDPGYLGDDHGLWRRVVSVILTMLGYVLFMGTLVAIMTQWLSQLMRHLEQGHTPITFESHRVVLGWTSRTLTILRELLEHGEKWGAESRIAVLADDISEGPLNEVYNARWRRSERRRVVLRSGSTLNPEHLHRVAIEQADTVIIPRRSNEHESQLNADADIIKVLLSIDAQTAEISERPLVVAELYDATKIPVALHTYHGPLQIIPSNTVIARMIARSIIYTGLMRVLNALLIDEAYPYLVPKYFPSLIGKTWADVYAYFDDATPCGLLRTAEGRNETLLAPPLDTVLKAGDRIILLADSDDKPQALRKPRPAVAQVTAAPLIKKSQEKRQRILVLGWSSRVPRVLEELAQARSLYAEVTLVSSLPTDEREQALAQQLGEDWPGTTTCIQADYTEQHVQEQLQPHTFDSVLLFSSDRLGTGEEADARSIVAFMVLNYLLSIAPKGRVQPHILLELQDQSNAVYVSHTQSDLVVSSVVISHMLAQVALHPGLRSVYDDLLSSEGAHLGIRYLPESLHGERTMADIQGYVLAEGGVLLGVSPTSNDLILNPEAQARFTFGPESQLIVIQ</sequence>
<dbReference type="Gene3D" id="3.40.50.720">
    <property type="entry name" value="NAD(P)-binding Rossmann-like Domain"/>
    <property type="match status" value="2"/>
</dbReference>
<evidence type="ECO:0008006" key="13">
    <source>
        <dbReference type="Google" id="ProtNLM"/>
    </source>
</evidence>
<dbReference type="InterPro" id="IPR003148">
    <property type="entry name" value="RCK_N"/>
</dbReference>
<accession>A0A432XA23</accession>
<feature type="domain" description="CASTOR/POLLUX/SYM8 ion channel conserved" evidence="9">
    <location>
        <begin position="273"/>
        <end position="369"/>
    </location>
</feature>
<protein>
    <recommendedName>
        <fullName evidence="13">Ion channel DMI1</fullName>
    </recommendedName>
</protein>
<dbReference type="Pfam" id="PF22614">
    <property type="entry name" value="Slo-like_RCK"/>
    <property type="match status" value="1"/>
</dbReference>
<keyword evidence="6" id="KW-0406">Ion transport</keyword>
<keyword evidence="4 8" id="KW-0812">Transmembrane</keyword>
<gene>
    <name evidence="11" type="ORF">CWE15_03590</name>
</gene>
<evidence type="ECO:0000256" key="7">
    <source>
        <dbReference type="ARBA" id="ARBA00023136"/>
    </source>
</evidence>
<dbReference type="RefSeq" id="WP_126756666.1">
    <property type="nucleotide sequence ID" value="NZ_PIPQ01000001.1"/>
</dbReference>
<dbReference type="EMBL" id="PIPQ01000001">
    <property type="protein sequence ID" value="RUO44263.1"/>
    <property type="molecule type" value="Genomic_DNA"/>
</dbReference>
<evidence type="ECO:0000256" key="1">
    <source>
        <dbReference type="ARBA" id="ARBA00004127"/>
    </source>
</evidence>
<keyword evidence="3" id="KW-0813">Transport</keyword>
<evidence type="ECO:0000256" key="3">
    <source>
        <dbReference type="ARBA" id="ARBA00022448"/>
    </source>
</evidence>
<feature type="transmembrane region" description="Helical" evidence="8">
    <location>
        <begin position="21"/>
        <end position="47"/>
    </location>
</feature>
<keyword evidence="12" id="KW-1185">Reference proteome</keyword>
<evidence type="ECO:0000256" key="6">
    <source>
        <dbReference type="ARBA" id="ARBA00023065"/>
    </source>
</evidence>
<dbReference type="PANTHER" id="PTHR31563">
    <property type="entry name" value="ION CHANNEL POLLUX-RELATED"/>
    <property type="match status" value="1"/>
</dbReference>
<proteinExistence type="inferred from homology"/>
<evidence type="ECO:0000256" key="8">
    <source>
        <dbReference type="SAM" id="Phobius"/>
    </source>
</evidence>
<reference evidence="11 12" key="1">
    <citation type="journal article" date="2011" name="Front. Microbiol.">
        <title>Genomic signatures of strain selection and enhancement in Bacillus atrophaeus var. globigii, a historical biowarfare simulant.</title>
        <authorList>
            <person name="Gibbons H.S."/>
            <person name="Broomall S.M."/>
            <person name="McNew L.A."/>
            <person name="Daligault H."/>
            <person name="Chapman C."/>
            <person name="Bruce D."/>
            <person name="Karavis M."/>
            <person name="Krepps M."/>
            <person name="McGregor P.A."/>
            <person name="Hong C."/>
            <person name="Park K.H."/>
            <person name="Akmal A."/>
            <person name="Feldman A."/>
            <person name="Lin J.S."/>
            <person name="Chang W.E."/>
            <person name="Higgs B.W."/>
            <person name="Demirev P."/>
            <person name="Lindquist J."/>
            <person name="Liem A."/>
            <person name="Fochler E."/>
            <person name="Read T.D."/>
            <person name="Tapia R."/>
            <person name="Johnson S."/>
            <person name="Bishop-Lilly K.A."/>
            <person name="Detter C."/>
            <person name="Han C."/>
            <person name="Sozhamannan S."/>
            <person name="Rosenzweig C.N."/>
            <person name="Skowronski E.W."/>
        </authorList>
    </citation>
    <scope>NUCLEOTIDE SEQUENCE [LARGE SCALE GENOMIC DNA]</scope>
    <source>
        <strain evidence="11 12">AIT1</strain>
    </source>
</reference>
<name>A0A432XA23_9GAMM</name>
<keyword evidence="7 8" id="KW-0472">Membrane</keyword>
<organism evidence="11 12">
    <name type="scientific">Aliidiomarina taiwanensis</name>
    <dbReference type="NCBI Taxonomy" id="946228"/>
    <lineage>
        <taxon>Bacteria</taxon>
        <taxon>Pseudomonadati</taxon>
        <taxon>Pseudomonadota</taxon>
        <taxon>Gammaproteobacteria</taxon>
        <taxon>Alteromonadales</taxon>
        <taxon>Idiomarinaceae</taxon>
        <taxon>Aliidiomarina</taxon>
    </lineage>
</organism>
<evidence type="ECO:0000259" key="10">
    <source>
        <dbReference type="Pfam" id="PF22614"/>
    </source>
</evidence>
<comment type="subcellular location">
    <subcellularLocation>
        <location evidence="1">Endomembrane system</location>
        <topology evidence="1">Multi-pass membrane protein</topology>
    </subcellularLocation>
</comment>
<dbReference type="OrthoDB" id="305351at2"/>
<comment type="similarity">
    <text evidence="2">Belongs to the castor/pollux (TC 1.A.1.23) family.</text>
</comment>
<evidence type="ECO:0000256" key="2">
    <source>
        <dbReference type="ARBA" id="ARBA00008577"/>
    </source>
</evidence>
<evidence type="ECO:0000256" key="5">
    <source>
        <dbReference type="ARBA" id="ARBA00022989"/>
    </source>
</evidence>
<dbReference type="InterPro" id="IPR010420">
    <property type="entry name" value="CASTOR/POLLUX/SYM8_dom"/>
</dbReference>
<comment type="caution">
    <text evidence="11">The sequence shown here is derived from an EMBL/GenBank/DDBJ whole genome shotgun (WGS) entry which is preliminary data.</text>
</comment>
<dbReference type="Pfam" id="PF06241">
    <property type="entry name" value="Castor_Poll_mid"/>
    <property type="match status" value="1"/>
</dbReference>
<dbReference type="AlphaFoldDB" id="A0A432XA23"/>
<dbReference type="Proteomes" id="UP000286976">
    <property type="component" value="Unassembled WGS sequence"/>
</dbReference>
<evidence type="ECO:0000256" key="4">
    <source>
        <dbReference type="ARBA" id="ARBA00022692"/>
    </source>
</evidence>
<dbReference type="GO" id="GO:0012505">
    <property type="term" value="C:endomembrane system"/>
    <property type="evidence" value="ECO:0007669"/>
    <property type="project" value="UniProtKB-SubCell"/>
</dbReference>
<evidence type="ECO:0000313" key="12">
    <source>
        <dbReference type="Proteomes" id="UP000286976"/>
    </source>
</evidence>
<dbReference type="InterPro" id="IPR044849">
    <property type="entry name" value="CASTOR/POLLUX/SYM8-like"/>
</dbReference>
<dbReference type="PANTHER" id="PTHR31563:SF10">
    <property type="entry name" value="ION CHANNEL POLLUX-RELATED"/>
    <property type="match status" value="1"/>
</dbReference>